<gene>
    <name evidence="1" type="ORF">CR513_14566</name>
</gene>
<evidence type="ECO:0000313" key="1">
    <source>
        <dbReference type="EMBL" id="RDY02027.1"/>
    </source>
</evidence>
<dbReference type="AlphaFoldDB" id="A0A371HGU4"/>
<feature type="non-terminal residue" evidence="1">
    <location>
        <position position="1"/>
    </location>
</feature>
<reference evidence="1" key="1">
    <citation type="submission" date="2018-05" db="EMBL/GenBank/DDBJ databases">
        <title>Draft genome of Mucuna pruriens seed.</title>
        <authorList>
            <person name="Nnadi N.E."/>
            <person name="Vos R."/>
            <person name="Hasami M.H."/>
            <person name="Devisetty U.K."/>
            <person name="Aguiy J.C."/>
        </authorList>
    </citation>
    <scope>NUCLEOTIDE SEQUENCE [LARGE SCALE GENOMIC DNA]</scope>
    <source>
        <strain evidence="1">JCA_2017</strain>
    </source>
</reference>
<protein>
    <recommendedName>
        <fullName evidence="3">Reverse transcriptase RNase H-like domain-containing protein</fullName>
    </recommendedName>
</protein>
<organism evidence="1 2">
    <name type="scientific">Mucuna pruriens</name>
    <name type="common">Velvet bean</name>
    <name type="synonym">Dolichos pruriens</name>
    <dbReference type="NCBI Taxonomy" id="157652"/>
    <lineage>
        <taxon>Eukaryota</taxon>
        <taxon>Viridiplantae</taxon>
        <taxon>Streptophyta</taxon>
        <taxon>Embryophyta</taxon>
        <taxon>Tracheophyta</taxon>
        <taxon>Spermatophyta</taxon>
        <taxon>Magnoliopsida</taxon>
        <taxon>eudicotyledons</taxon>
        <taxon>Gunneridae</taxon>
        <taxon>Pentapetalae</taxon>
        <taxon>rosids</taxon>
        <taxon>fabids</taxon>
        <taxon>Fabales</taxon>
        <taxon>Fabaceae</taxon>
        <taxon>Papilionoideae</taxon>
        <taxon>50 kb inversion clade</taxon>
        <taxon>NPAAA clade</taxon>
        <taxon>indigoferoid/millettioid clade</taxon>
        <taxon>Phaseoleae</taxon>
        <taxon>Mucuna</taxon>
    </lineage>
</organism>
<proteinExistence type="predicted"/>
<evidence type="ECO:0008006" key="3">
    <source>
        <dbReference type="Google" id="ProtNLM"/>
    </source>
</evidence>
<dbReference type="PANTHER" id="PTHR48475:SF1">
    <property type="entry name" value="RNASE H TYPE-1 DOMAIN-CONTAINING PROTEIN"/>
    <property type="match status" value="1"/>
</dbReference>
<dbReference type="PANTHER" id="PTHR48475">
    <property type="entry name" value="RIBONUCLEASE H"/>
    <property type="match status" value="1"/>
</dbReference>
<dbReference type="Proteomes" id="UP000257109">
    <property type="component" value="Unassembled WGS sequence"/>
</dbReference>
<comment type="caution">
    <text evidence="1">The sequence shown here is derived from an EMBL/GenBank/DDBJ whole genome shotgun (WGS) entry which is preliminary data.</text>
</comment>
<name>A0A371HGU4_MUCPR</name>
<sequence length="80" mass="9262">MDPLKYIFEKLALTGRIARWQMALSEYDIIYVSQKSIKGCAIVEQLPHHPLVDHQPLLHEFLDEHIMVIEETGTEAESDE</sequence>
<accession>A0A371HGU4</accession>
<keyword evidence="2" id="KW-1185">Reference proteome</keyword>
<dbReference type="OrthoDB" id="1730907at2759"/>
<dbReference type="EMBL" id="QJKJ01002615">
    <property type="protein sequence ID" value="RDY02027.1"/>
    <property type="molecule type" value="Genomic_DNA"/>
</dbReference>
<evidence type="ECO:0000313" key="2">
    <source>
        <dbReference type="Proteomes" id="UP000257109"/>
    </source>
</evidence>